<dbReference type="InterPro" id="IPR001139">
    <property type="entry name" value="Glyco_hydro_30"/>
</dbReference>
<keyword evidence="4 10" id="KW-0732">Signal</keyword>
<dbReference type="SUPFAM" id="SSF51445">
    <property type="entry name" value="(Trans)glycosidases"/>
    <property type="match status" value="1"/>
</dbReference>
<evidence type="ECO:0000256" key="4">
    <source>
        <dbReference type="ARBA" id="ARBA00022729"/>
    </source>
</evidence>
<dbReference type="InterPro" id="IPR033452">
    <property type="entry name" value="GH30_C"/>
</dbReference>
<comment type="caution">
    <text evidence="13">The sequence shown here is derived from an EMBL/GenBank/DDBJ whole genome shotgun (WGS) entry which is preliminary data.</text>
</comment>
<evidence type="ECO:0000256" key="6">
    <source>
        <dbReference type="ARBA" id="ARBA00023295"/>
    </source>
</evidence>
<protein>
    <recommendedName>
        <fullName evidence="8">glucan endo-1,6-beta-glucosidase</fullName>
        <ecNumber evidence="8">3.2.1.75</ecNumber>
    </recommendedName>
</protein>
<gene>
    <name evidence="13" type="ORF">BKA67DRAFT_613904</name>
</gene>
<dbReference type="RefSeq" id="XP_045951575.1">
    <property type="nucleotide sequence ID" value="XM_046105416.1"/>
</dbReference>
<dbReference type="Gene3D" id="3.20.20.80">
    <property type="entry name" value="Glycosidases"/>
    <property type="match status" value="1"/>
</dbReference>
<dbReference type="PANTHER" id="PTHR11069:SF23">
    <property type="entry name" value="LYSOSOMAL ACID GLUCOSYLCERAMIDASE"/>
    <property type="match status" value="1"/>
</dbReference>
<comment type="similarity">
    <text evidence="2 9">Belongs to the glycosyl hydrolase 30 family.</text>
</comment>
<dbReference type="GO" id="GO:0004348">
    <property type="term" value="F:glucosylceramidase activity"/>
    <property type="evidence" value="ECO:0007669"/>
    <property type="project" value="InterPro"/>
</dbReference>
<keyword evidence="6 9" id="KW-0326">Glycosidase</keyword>
<dbReference type="FunFam" id="3.20.20.80:FF:000128">
    <property type="entry name" value="Endo-1,6-beta-D-glucanase neg1"/>
    <property type="match status" value="1"/>
</dbReference>
<evidence type="ECO:0000259" key="12">
    <source>
        <dbReference type="Pfam" id="PF17189"/>
    </source>
</evidence>
<keyword evidence="3" id="KW-0964">Secreted</keyword>
<dbReference type="AlphaFoldDB" id="A0A9P8RJ48"/>
<evidence type="ECO:0000256" key="7">
    <source>
        <dbReference type="ARBA" id="ARBA00036633"/>
    </source>
</evidence>
<sequence>MKFSTLALLASSQTVVSASVLKSRASPSAYVSSSDRKYNLSPWDAPVSGAGSPGSASTWSLKIDDTASGYKQKVTGFGAAVTDATVDVINQLPANLRTQLLNELMTGVGADFSLLRHTVASSDLSDDPAYTYDDASGNVDTSLSNFYLGDRGNAMAELLAEMKALNSNTKLLGSVWAPPAWMQLDNALSGTTVNNNLNHDYVDAYAQYFVKYIQAYADKGANVDAITIQNEPLNSQATYPTMYVYADESGALIRDNVGPALRNAGLNTEVWAYDHNTDVPSYPQTVIDLASEYVNTVAWHCYASNNQWSVLTDFHNSNPNVNQVMTECWTSSSGTGWNDASSFTLGPLQNWAQGALAWTLATDQNDGPHLSTGGCDTCRGLVVVNTDTKTYEFQVDYYMMAQYSKFIPQGATILSGSGSYTYDGGNGIQSVASLNPDGTRTVVIENTFSNDVYLTLTTQSGQTWSGNIYAQSVVTWILP</sequence>
<dbReference type="InterPro" id="IPR013780">
    <property type="entry name" value="Glyco_hydro_b"/>
</dbReference>
<dbReference type="Gene3D" id="2.60.40.1180">
    <property type="entry name" value="Golgi alpha-mannosidase II"/>
    <property type="match status" value="1"/>
</dbReference>
<name>A0A9P8RJ48_9PEZI</name>
<dbReference type="GeneID" id="70134307"/>
<feature type="signal peptide" evidence="10">
    <location>
        <begin position="1"/>
        <end position="18"/>
    </location>
</feature>
<dbReference type="OrthoDB" id="2160638at2759"/>
<dbReference type="Pfam" id="PF17189">
    <property type="entry name" value="Glyco_hydro_30C"/>
    <property type="match status" value="1"/>
</dbReference>
<evidence type="ECO:0000259" key="11">
    <source>
        <dbReference type="Pfam" id="PF02055"/>
    </source>
</evidence>
<reference evidence="13" key="1">
    <citation type="journal article" date="2021" name="Nat. Commun.">
        <title>Genetic determinants of endophytism in the Arabidopsis root mycobiome.</title>
        <authorList>
            <person name="Mesny F."/>
            <person name="Miyauchi S."/>
            <person name="Thiergart T."/>
            <person name="Pickel B."/>
            <person name="Atanasova L."/>
            <person name="Karlsson M."/>
            <person name="Huettel B."/>
            <person name="Barry K.W."/>
            <person name="Haridas S."/>
            <person name="Chen C."/>
            <person name="Bauer D."/>
            <person name="Andreopoulos W."/>
            <person name="Pangilinan J."/>
            <person name="LaButti K."/>
            <person name="Riley R."/>
            <person name="Lipzen A."/>
            <person name="Clum A."/>
            <person name="Drula E."/>
            <person name="Henrissat B."/>
            <person name="Kohler A."/>
            <person name="Grigoriev I.V."/>
            <person name="Martin F.M."/>
            <person name="Hacquard S."/>
        </authorList>
    </citation>
    <scope>NUCLEOTIDE SEQUENCE</scope>
    <source>
        <strain evidence="13">MPI-SDFR-AT-0073</strain>
    </source>
</reference>
<evidence type="ECO:0000256" key="3">
    <source>
        <dbReference type="ARBA" id="ARBA00022525"/>
    </source>
</evidence>
<comment type="subcellular location">
    <subcellularLocation>
        <location evidence="1">Secreted</location>
    </subcellularLocation>
</comment>
<dbReference type="GO" id="GO:0006680">
    <property type="term" value="P:glucosylceramide catabolic process"/>
    <property type="evidence" value="ECO:0007669"/>
    <property type="project" value="TreeGrafter"/>
</dbReference>
<dbReference type="Pfam" id="PF02055">
    <property type="entry name" value="Glyco_hydro_30"/>
    <property type="match status" value="1"/>
</dbReference>
<feature type="domain" description="Glycosyl hydrolase family 30 beta sandwich" evidence="12">
    <location>
        <begin position="423"/>
        <end position="476"/>
    </location>
</feature>
<organism evidence="13 14">
    <name type="scientific">Truncatella angustata</name>
    <dbReference type="NCBI Taxonomy" id="152316"/>
    <lineage>
        <taxon>Eukaryota</taxon>
        <taxon>Fungi</taxon>
        <taxon>Dikarya</taxon>
        <taxon>Ascomycota</taxon>
        <taxon>Pezizomycotina</taxon>
        <taxon>Sordariomycetes</taxon>
        <taxon>Xylariomycetidae</taxon>
        <taxon>Amphisphaeriales</taxon>
        <taxon>Sporocadaceae</taxon>
        <taxon>Truncatella</taxon>
    </lineage>
</organism>
<dbReference type="PANTHER" id="PTHR11069">
    <property type="entry name" value="GLUCOSYLCERAMIDASE"/>
    <property type="match status" value="1"/>
</dbReference>
<evidence type="ECO:0000256" key="10">
    <source>
        <dbReference type="SAM" id="SignalP"/>
    </source>
</evidence>
<feature type="domain" description="Glycosyl hydrolase family 30 TIM-barrel" evidence="11">
    <location>
        <begin position="74"/>
        <end position="407"/>
    </location>
</feature>
<dbReference type="InterPro" id="IPR017853">
    <property type="entry name" value="GH"/>
</dbReference>
<feature type="chain" id="PRO_5040211746" description="glucan endo-1,6-beta-glucosidase" evidence="10">
    <location>
        <begin position="19"/>
        <end position="479"/>
    </location>
</feature>
<evidence type="ECO:0000256" key="2">
    <source>
        <dbReference type="ARBA" id="ARBA00005382"/>
    </source>
</evidence>
<evidence type="ECO:0000256" key="5">
    <source>
        <dbReference type="ARBA" id="ARBA00022801"/>
    </source>
</evidence>
<evidence type="ECO:0000256" key="1">
    <source>
        <dbReference type="ARBA" id="ARBA00004613"/>
    </source>
</evidence>
<comment type="catalytic activity">
    <reaction evidence="7">
        <text>Random hydrolysis of (1-&gt;6)-linkages in (1-&gt;6)-beta-D-glucans.</text>
        <dbReference type="EC" id="3.2.1.75"/>
    </reaction>
</comment>
<dbReference type="EMBL" id="JAGPXC010000012">
    <property type="protein sequence ID" value="KAH6645061.1"/>
    <property type="molecule type" value="Genomic_DNA"/>
</dbReference>
<evidence type="ECO:0000256" key="8">
    <source>
        <dbReference type="ARBA" id="ARBA00038935"/>
    </source>
</evidence>
<evidence type="ECO:0000313" key="13">
    <source>
        <dbReference type="EMBL" id="KAH6645061.1"/>
    </source>
</evidence>
<evidence type="ECO:0000256" key="9">
    <source>
        <dbReference type="RuleBase" id="RU361188"/>
    </source>
</evidence>
<accession>A0A9P8RJ48</accession>
<keyword evidence="14" id="KW-1185">Reference proteome</keyword>
<dbReference type="GO" id="GO:0046557">
    <property type="term" value="F:glucan endo-1,6-beta-glucosidase activity"/>
    <property type="evidence" value="ECO:0007669"/>
    <property type="project" value="UniProtKB-EC"/>
</dbReference>
<keyword evidence="5 9" id="KW-0378">Hydrolase</keyword>
<dbReference type="GO" id="GO:0005576">
    <property type="term" value="C:extracellular region"/>
    <property type="evidence" value="ECO:0007669"/>
    <property type="project" value="UniProtKB-SubCell"/>
</dbReference>
<dbReference type="InterPro" id="IPR033453">
    <property type="entry name" value="Glyco_hydro_30_TIM-barrel"/>
</dbReference>
<dbReference type="Proteomes" id="UP000758603">
    <property type="component" value="Unassembled WGS sequence"/>
</dbReference>
<proteinExistence type="inferred from homology"/>
<dbReference type="PRINTS" id="PR00843">
    <property type="entry name" value="GLHYDRLASE30"/>
</dbReference>
<dbReference type="GO" id="GO:0016020">
    <property type="term" value="C:membrane"/>
    <property type="evidence" value="ECO:0007669"/>
    <property type="project" value="GOC"/>
</dbReference>
<evidence type="ECO:0000313" key="14">
    <source>
        <dbReference type="Proteomes" id="UP000758603"/>
    </source>
</evidence>
<dbReference type="EC" id="3.2.1.75" evidence="8"/>